<dbReference type="PANTHER" id="PTHR24248">
    <property type="entry name" value="ADRENERGIC RECEPTOR-RELATED G-PROTEIN COUPLED RECEPTOR"/>
    <property type="match status" value="1"/>
</dbReference>
<evidence type="ECO:0000313" key="13">
    <source>
        <dbReference type="Proteomes" id="UP000308267"/>
    </source>
</evidence>
<keyword evidence="2" id="KW-1003">Cell membrane</keyword>
<evidence type="ECO:0000256" key="2">
    <source>
        <dbReference type="ARBA" id="ARBA00022475"/>
    </source>
</evidence>
<evidence type="ECO:0000259" key="11">
    <source>
        <dbReference type="PROSITE" id="PS50262"/>
    </source>
</evidence>
<dbReference type="InterPro" id="IPR017452">
    <property type="entry name" value="GPCR_Rhodpsn_7TM"/>
</dbReference>
<keyword evidence="6 10" id="KW-0472">Membrane</keyword>
<evidence type="ECO:0000256" key="8">
    <source>
        <dbReference type="ARBA" id="ARBA00023224"/>
    </source>
</evidence>
<feature type="domain" description="G-protein coupled receptors family 1 profile" evidence="11">
    <location>
        <begin position="73"/>
        <end position="536"/>
    </location>
</feature>
<keyword evidence="3 10" id="KW-0812">Transmembrane</keyword>
<keyword evidence="8" id="KW-0807">Transducer</keyword>
<name>A0A4S2LME0_OPIFE</name>
<evidence type="ECO:0000313" key="12">
    <source>
        <dbReference type="EMBL" id="TGZ64845.1"/>
    </source>
</evidence>
<evidence type="ECO:0000256" key="6">
    <source>
        <dbReference type="ARBA" id="ARBA00023136"/>
    </source>
</evidence>
<feature type="transmembrane region" description="Helical" evidence="10">
    <location>
        <begin position="479"/>
        <end position="504"/>
    </location>
</feature>
<evidence type="ECO:0000256" key="1">
    <source>
        <dbReference type="ARBA" id="ARBA00004651"/>
    </source>
</evidence>
<feature type="transmembrane region" description="Helical" evidence="10">
    <location>
        <begin position="134"/>
        <end position="154"/>
    </location>
</feature>
<feature type="transmembrane region" description="Helical" evidence="10">
    <location>
        <begin position="217"/>
        <end position="239"/>
    </location>
</feature>
<accession>A0A4S2LME0</accession>
<keyword evidence="4 10" id="KW-1133">Transmembrane helix</keyword>
<feature type="transmembrane region" description="Helical" evidence="10">
    <location>
        <begin position="94"/>
        <end position="114"/>
    </location>
</feature>
<proteinExistence type="predicted"/>
<dbReference type="GO" id="GO:0071880">
    <property type="term" value="P:adenylate cyclase-activating adrenergic receptor signaling pathway"/>
    <property type="evidence" value="ECO:0007669"/>
    <property type="project" value="TreeGrafter"/>
</dbReference>
<dbReference type="STRING" id="147828.A0A4S2LME0"/>
<dbReference type="PANTHER" id="PTHR24248:SF185">
    <property type="entry name" value="DOPAMINE RECEPTOR 2"/>
    <property type="match status" value="1"/>
</dbReference>
<protein>
    <recommendedName>
        <fullName evidence="11">G-protein coupled receptors family 1 profile domain-containing protein</fullName>
    </recommendedName>
</protein>
<keyword evidence="7" id="KW-0675">Receptor</keyword>
<evidence type="ECO:0000256" key="5">
    <source>
        <dbReference type="ARBA" id="ARBA00023040"/>
    </source>
</evidence>
<feature type="transmembrane region" description="Helical" evidence="10">
    <location>
        <begin position="175"/>
        <end position="197"/>
    </location>
</feature>
<dbReference type="AlphaFoldDB" id="A0A4S2LME0"/>
<dbReference type="Proteomes" id="UP000308267">
    <property type="component" value="Unassembled WGS sequence"/>
</dbReference>
<dbReference type="EMBL" id="SJOL01006586">
    <property type="protein sequence ID" value="TGZ64845.1"/>
    <property type="molecule type" value="Genomic_DNA"/>
</dbReference>
<evidence type="ECO:0000256" key="10">
    <source>
        <dbReference type="SAM" id="Phobius"/>
    </source>
</evidence>
<dbReference type="OrthoDB" id="5957871at2759"/>
<dbReference type="Pfam" id="PF00001">
    <property type="entry name" value="7tm_1"/>
    <property type="match status" value="1"/>
</dbReference>
<dbReference type="GO" id="GO:0043410">
    <property type="term" value="P:positive regulation of MAPK cascade"/>
    <property type="evidence" value="ECO:0007669"/>
    <property type="project" value="TreeGrafter"/>
</dbReference>
<feature type="compositionally biased region" description="Polar residues" evidence="9">
    <location>
        <begin position="648"/>
        <end position="657"/>
    </location>
</feature>
<sequence>MAILLRPSSKSDRTLRKFKGCITDFDGWSFDQMNTTVYNNSSLTLSPDDSWIYLRRVLIGTVLTSTVVLTILGNSLVVLAVLRESHMRSNLTNRFLVSLAVADLFMGSVVMPFAVFHTLSSGAWVFGRVWCDLWHAFDVLSSTASILNLCAIAVERFWATESPISHASRQTRQKCTAMMVIVWICSILISFPAIAWWKQTSDYIWDDSPTCRFTTDRIYLIVSSMVSFYIPFVVMISVYTKIYRTATNLVRSLRAGEKVVSYSTGKNNQSQIGACFVRKRGFSNPLNDRVGSQGKVIVLRMHRGGIREQNLTMCVPQLTVYDGASCTQVSSHHSMEFEWMNTNAGAREKSCDICSRVFCLQNSGRHTQTMVPQRSACPLPQHVESGMCSCIQEIMSNRIKSNTMCSCLQNEHGSNLTYHNFVSGIKKKSEPTVARLVMNDTGSAHINQPKAKQWMSKLRHFAASSRLSKFVREQKAAQTLGLVMGLFVICWLPFFICNLIVAFFPDWTHSNETFQIVLVIVTWLGYINSSINPIIYAHSIREFRRAFKRLLCPWRLKWTRCQRHKPVHTKRDNDGFLNSRRNVQIHVMGGASIIQGCDDKWRANSPIALSQEFNVPSVCHFHDNQHVLSSQKSRPFLSVCDISPNHKSTNLHSTTSGPPGFSRSDKRQDAGCTSVRTQVTHKIPLFHSGYSWSHLLSCHGSKLGELRPKHNSAGTT</sequence>
<keyword evidence="5" id="KW-0297">G-protein coupled receptor</keyword>
<comment type="caution">
    <text evidence="12">The sequence shown here is derived from an EMBL/GenBank/DDBJ whole genome shotgun (WGS) entry which is preliminary data.</text>
</comment>
<feature type="transmembrane region" description="Helical" evidence="10">
    <location>
        <begin position="57"/>
        <end position="82"/>
    </location>
</feature>
<evidence type="ECO:0000256" key="4">
    <source>
        <dbReference type="ARBA" id="ARBA00022989"/>
    </source>
</evidence>
<evidence type="ECO:0000256" key="9">
    <source>
        <dbReference type="SAM" id="MobiDB-lite"/>
    </source>
</evidence>
<evidence type="ECO:0000256" key="7">
    <source>
        <dbReference type="ARBA" id="ARBA00023170"/>
    </source>
</evidence>
<evidence type="ECO:0000256" key="3">
    <source>
        <dbReference type="ARBA" id="ARBA00022692"/>
    </source>
</evidence>
<dbReference type="SMART" id="SM01381">
    <property type="entry name" value="7TM_GPCR_Srsx"/>
    <property type="match status" value="1"/>
</dbReference>
<dbReference type="Gene3D" id="1.20.1070.10">
    <property type="entry name" value="Rhodopsin 7-helix transmembrane proteins"/>
    <property type="match status" value="2"/>
</dbReference>
<feature type="region of interest" description="Disordered" evidence="9">
    <location>
        <begin position="648"/>
        <end position="670"/>
    </location>
</feature>
<dbReference type="SUPFAM" id="SSF81321">
    <property type="entry name" value="Family A G protein-coupled receptor-like"/>
    <property type="match status" value="1"/>
</dbReference>
<reference evidence="12 13" key="1">
    <citation type="journal article" date="2019" name="BMC Genomics">
        <title>New insights from Opisthorchis felineus genome: update on genomics of the epidemiologically important liver flukes.</title>
        <authorList>
            <person name="Ershov N.I."/>
            <person name="Mordvinov V.A."/>
            <person name="Prokhortchouk E.B."/>
            <person name="Pakharukova M.Y."/>
            <person name="Gunbin K.V."/>
            <person name="Ustyantsev K."/>
            <person name="Genaev M.A."/>
            <person name="Blinov A.G."/>
            <person name="Mazur A."/>
            <person name="Boulygina E."/>
            <person name="Tsygankova S."/>
            <person name="Khrameeva E."/>
            <person name="Chekanov N."/>
            <person name="Fan G."/>
            <person name="Xiao A."/>
            <person name="Zhang H."/>
            <person name="Xu X."/>
            <person name="Yang H."/>
            <person name="Solovyev V."/>
            <person name="Lee S.M."/>
            <person name="Liu X."/>
            <person name="Afonnikov D.A."/>
            <person name="Skryabin K.G."/>
        </authorList>
    </citation>
    <scope>NUCLEOTIDE SEQUENCE [LARGE SCALE GENOMIC DNA]</scope>
    <source>
        <strain evidence="12">AK-0245</strain>
        <tissue evidence="12">Whole organism</tissue>
    </source>
</reference>
<organism evidence="12 13">
    <name type="scientific">Opisthorchis felineus</name>
    <dbReference type="NCBI Taxonomy" id="147828"/>
    <lineage>
        <taxon>Eukaryota</taxon>
        <taxon>Metazoa</taxon>
        <taxon>Spiralia</taxon>
        <taxon>Lophotrochozoa</taxon>
        <taxon>Platyhelminthes</taxon>
        <taxon>Trematoda</taxon>
        <taxon>Digenea</taxon>
        <taxon>Opisthorchiida</taxon>
        <taxon>Opisthorchiata</taxon>
        <taxon>Opisthorchiidae</taxon>
        <taxon>Opisthorchis</taxon>
    </lineage>
</organism>
<keyword evidence="13" id="KW-1185">Reference proteome</keyword>
<dbReference type="PRINTS" id="PR00237">
    <property type="entry name" value="GPCRRHODOPSN"/>
</dbReference>
<dbReference type="GO" id="GO:0004930">
    <property type="term" value="F:G protein-coupled receptor activity"/>
    <property type="evidence" value="ECO:0007669"/>
    <property type="project" value="UniProtKB-KW"/>
</dbReference>
<feature type="transmembrane region" description="Helical" evidence="10">
    <location>
        <begin position="516"/>
        <end position="539"/>
    </location>
</feature>
<dbReference type="InterPro" id="IPR000276">
    <property type="entry name" value="GPCR_Rhodpsn"/>
</dbReference>
<dbReference type="PROSITE" id="PS50262">
    <property type="entry name" value="G_PROTEIN_RECEP_F1_2"/>
    <property type="match status" value="1"/>
</dbReference>
<gene>
    <name evidence="12" type="ORF">CRM22_006145</name>
</gene>
<dbReference type="GO" id="GO:0005886">
    <property type="term" value="C:plasma membrane"/>
    <property type="evidence" value="ECO:0007669"/>
    <property type="project" value="UniProtKB-SubCell"/>
</dbReference>
<comment type="subcellular location">
    <subcellularLocation>
        <location evidence="1">Cell membrane</location>
        <topology evidence="1">Multi-pass membrane protein</topology>
    </subcellularLocation>
</comment>